<protein>
    <submittedName>
        <fullName evidence="1">Uncharacterized protein</fullName>
    </submittedName>
</protein>
<reference evidence="1" key="1">
    <citation type="journal article" date="2014" name="Front. Microbiol.">
        <title>High frequency of phylogenetically diverse reductive dehalogenase-homologous genes in deep subseafloor sedimentary metagenomes.</title>
        <authorList>
            <person name="Kawai M."/>
            <person name="Futagami T."/>
            <person name="Toyoda A."/>
            <person name="Takaki Y."/>
            <person name="Nishi S."/>
            <person name="Hori S."/>
            <person name="Arai W."/>
            <person name="Tsubouchi T."/>
            <person name="Morono Y."/>
            <person name="Uchiyama I."/>
            <person name="Ito T."/>
            <person name="Fujiyama A."/>
            <person name="Inagaki F."/>
            <person name="Takami H."/>
        </authorList>
    </citation>
    <scope>NUCLEOTIDE SEQUENCE</scope>
    <source>
        <strain evidence="1">Expedition CK06-06</strain>
    </source>
</reference>
<dbReference type="InterPro" id="IPR011604">
    <property type="entry name" value="PDDEXK-like_dom_sf"/>
</dbReference>
<evidence type="ECO:0000313" key="1">
    <source>
        <dbReference type="EMBL" id="GAF79983.1"/>
    </source>
</evidence>
<gene>
    <name evidence="1" type="ORF">S01H1_03762</name>
</gene>
<dbReference type="AlphaFoldDB" id="X0SG33"/>
<dbReference type="EMBL" id="BARS01002027">
    <property type="protein sequence ID" value="GAF79983.1"/>
    <property type="molecule type" value="Genomic_DNA"/>
</dbReference>
<dbReference type="Gene3D" id="3.90.320.10">
    <property type="match status" value="1"/>
</dbReference>
<name>X0SG33_9ZZZZ</name>
<comment type="caution">
    <text evidence="1">The sequence shown here is derived from an EMBL/GenBank/DDBJ whole genome shotgun (WGS) entry which is preliminary data.</text>
</comment>
<proteinExistence type="predicted"/>
<accession>X0SG33</accession>
<sequence length="317" mass="36427">MGCYMSSSAYFDSTDIGSSLLGSFIEGQDYALKEVKPTGFMETGKIYEDLIEEEATGADNFSSKYFASSINNFPETKNPKLKGIFEILDGDNIAADIENGYAYAENGKLNGHYKNRHNCLNQIKAHDYRRPLPSPTWETMKLMLENFKIAQFAPPEHDWKSNVFKMISSSDVKFQQEHFWDSESGAKCRMKSDIEVFFESEGQKHGLIIDLKVTANWPSFRTNWIKKYIWQSKHYLAGFRLWCIGNGIVPPDVIWYFIQESTAPYLLHMKALSIEAIDSLSTDYEFHLNACQSWIDSGKPKRGYTDAEHVDRYLRSI</sequence>
<organism evidence="1">
    <name type="scientific">marine sediment metagenome</name>
    <dbReference type="NCBI Taxonomy" id="412755"/>
    <lineage>
        <taxon>unclassified sequences</taxon>
        <taxon>metagenomes</taxon>
        <taxon>ecological metagenomes</taxon>
    </lineage>
</organism>